<accession>A0A8J2WGL4</accession>
<evidence type="ECO:0000256" key="4">
    <source>
        <dbReference type="ARBA" id="ARBA00023242"/>
    </source>
</evidence>
<name>A0A8J2WGL4_9CRUS</name>
<dbReference type="Pfam" id="PF03221">
    <property type="entry name" value="HTH_Tnp_Tc5"/>
    <property type="match status" value="1"/>
</dbReference>
<dbReference type="GO" id="GO:0005634">
    <property type="term" value="C:nucleus"/>
    <property type="evidence" value="ECO:0007669"/>
    <property type="project" value="UniProtKB-SubCell"/>
</dbReference>
<keyword evidence="9" id="KW-1185">Reference proteome</keyword>
<reference evidence="8" key="1">
    <citation type="submission" date="2021-11" db="EMBL/GenBank/DDBJ databases">
        <authorList>
            <person name="Schell T."/>
        </authorList>
    </citation>
    <scope>NUCLEOTIDE SEQUENCE</scope>
    <source>
        <strain evidence="8">M5</strain>
    </source>
</reference>
<feature type="region of interest" description="Disordered" evidence="5">
    <location>
        <begin position="510"/>
        <end position="538"/>
    </location>
</feature>
<evidence type="ECO:0000259" key="6">
    <source>
        <dbReference type="PROSITE" id="PS50235"/>
    </source>
</evidence>
<dbReference type="InterPro" id="IPR001394">
    <property type="entry name" value="Peptidase_C19_UCH"/>
</dbReference>
<comment type="similarity">
    <text evidence="2">Belongs to the peptidase C19 family.</text>
</comment>
<comment type="caution">
    <text evidence="8">The sequence shown here is derived from an EMBL/GenBank/DDBJ whole genome shotgun (WGS) entry which is preliminary data.</text>
</comment>
<dbReference type="Proteomes" id="UP000789390">
    <property type="component" value="Unassembled WGS sequence"/>
</dbReference>
<dbReference type="SUPFAM" id="SSF46689">
    <property type="entry name" value="Homeodomain-like"/>
    <property type="match status" value="1"/>
</dbReference>
<dbReference type="InterPro" id="IPR028889">
    <property type="entry name" value="USP"/>
</dbReference>
<dbReference type="InterPro" id="IPR038765">
    <property type="entry name" value="Papain-like_cys_pep_sf"/>
</dbReference>
<evidence type="ECO:0000259" key="7">
    <source>
        <dbReference type="PROSITE" id="PS51253"/>
    </source>
</evidence>
<gene>
    <name evidence="8" type="ORF">DGAL_LOCUS3079</name>
</gene>
<feature type="domain" description="USP" evidence="6">
    <location>
        <begin position="642"/>
        <end position="934"/>
    </location>
</feature>
<dbReference type="OrthoDB" id="71166at2759"/>
<dbReference type="InterPro" id="IPR007889">
    <property type="entry name" value="HTH_Psq"/>
</dbReference>
<protein>
    <recommendedName>
        <fullName evidence="10">USP domain-containing protein</fullName>
    </recommendedName>
</protein>
<dbReference type="PROSITE" id="PS50235">
    <property type="entry name" value="USP_3"/>
    <property type="match status" value="1"/>
</dbReference>
<dbReference type="AlphaFoldDB" id="A0A8J2WGL4"/>
<organism evidence="8 9">
    <name type="scientific">Daphnia galeata</name>
    <dbReference type="NCBI Taxonomy" id="27404"/>
    <lineage>
        <taxon>Eukaryota</taxon>
        <taxon>Metazoa</taxon>
        <taxon>Ecdysozoa</taxon>
        <taxon>Arthropoda</taxon>
        <taxon>Crustacea</taxon>
        <taxon>Branchiopoda</taxon>
        <taxon>Diplostraca</taxon>
        <taxon>Cladocera</taxon>
        <taxon>Anomopoda</taxon>
        <taxon>Daphniidae</taxon>
        <taxon>Daphnia</taxon>
    </lineage>
</organism>
<dbReference type="InterPro" id="IPR018200">
    <property type="entry name" value="USP_CS"/>
</dbReference>
<dbReference type="GO" id="GO:0003677">
    <property type="term" value="F:DNA binding"/>
    <property type="evidence" value="ECO:0007669"/>
    <property type="project" value="UniProtKB-KW"/>
</dbReference>
<dbReference type="Pfam" id="PF00443">
    <property type="entry name" value="UCH"/>
    <property type="match status" value="1"/>
</dbReference>
<dbReference type="GO" id="GO:0016579">
    <property type="term" value="P:protein deubiquitination"/>
    <property type="evidence" value="ECO:0007669"/>
    <property type="project" value="InterPro"/>
</dbReference>
<dbReference type="PROSITE" id="PS00973">
    <property type="entry name" value="USP_2"/>
    <property type="match status" value="1"/>
</dbReference>
<evidence type="ECO:0000256" key="3">
    <source>
        <dbReference type="ARBA" id="ARBA00023125"/>
    </source>
</evidence>
<dbReference type="InterPro" id="IPR006600">
    <property type="entry name" value="HTH_CenpB_DNA-bd_dom"/>
</dbReference>
<evidence type="ECO:0000256" key="2">
    <source>
        <dbReference type="ARBA" id="ARBA00009085"/>
    </source>
</evidence>
<dbReference type="GO" id="GO:0005829">
    <property type="term" value="C:cytosol"/>
    <property type="evidence" value="ECO:0007669"/>
    <property type="project" value="TreeGrafter"/>
</dbReference>
<dbReference type="PROSITE" id="PS51253">
    <property type="entry name" value="HTH_CENPB"/>
    <property type="match status" value="1"/>
</dbReference>
<dbReference type="EMBL" id="CAKKLH010000045">
    <property type="protein sequence ID" value="CAH0100791.1"/>
    <property type="molecule type" value="Genomic_DNA"/>
</dbReference>
<dbReference type="Gene3D" id="3.90.70.10">
    <property type="entry name" value="Cysteine proteinases"/>
    <property type="match status" value="2"/>
</dbReference>
<dbReference type="InterPro" id="IPR009057">
    <property type="entry name" value="Homeodomain-like_sf"/>
</dbReference>
<sequence>MKYIEGDMIAAIEDVHNGMSVRGAAKKHKVSKTTLFNRLNSKGEVQVVGRPTFLPSDEELVLVNWVIRRAIICCPVTRKELVDCVQNVYCKINANTSFKDNRPSMGWVNKLKARHKLSLRRSEDLDGGRTRVTEEDIKSWFRGLSSFLMDEKCADILQQPSRLFNGDELGIQLEPNSKSIKLLVPKGIDDVFIAKRKNSKRSVTVMGTFSAAGLSLPPYFVFPYERVPTAVRNSIPQGWSYANSKKGWMTQDLNIFLMEKDIILYSLLANSTHIIQPADVGIFGPLKKLWFHESRQWTIETSKCVDMHTVAKVFKKAWDKVSPQIVCNAFKACGLYPFNADVVDFTKCISTRMSLLESRDANIRSVEEYNAQNGEIDLENEAHTTVEEQSISSHSSIGSENGNLQSSKAAFQVFKDIMPAIARAHVETTIPSSLLQEFKSAESKGGVWKGEVTHTSLFEYWRGSFPKKSDRSSQVAQTIPPLPNPITPLLRTGTRMHSITSKECVNLSEPSKDLSDLCGDEKDDEKEQQRISFQNQSPEHPKIIDDANISGIISPVADVSWLCSVCNLDSKESGPKKREVLISIRFRFHLTCISGKLPETEIGYKCIDCEKSPSEITVYIDILSDTLEDCKRLSTSDHIQPYGIKPLKNTCYVNATLQVLFNIPFFMDGLKKARTNKESALSNDLIVEYLCSIFDTLTATTSAQSKEVLVTPMYAELINELPSLDSSNSLFKFGEQGDSGELLYFLLSRIRYLDTTLGTNLQTVMNPVQFYLEGSIIKIIQCVQCTSAYVEETDESLFVFPLITSKQMGDSLDFAELLQETFHTEERKSCDCGSLRCRVLHSTLRTISNPPPTLDINPLIGNPNLENMQNYLLKSMISHIGNTAAQGHYVSYITDRNGKNRWSCFDDSNVSIIETNPIGSDPLQQIVVFVYIRDDIKDH</sequence>
<feature type="domain" description="HTH CENPB-type" evidence="7">
    <location>
        <begin position="46"/>
        <end position="121"/>
    </location>
</feature>
<evidence type="ECO:0000256" key="5">
    <source>
        <dbReference type="SAM" id="MobiDB-lite"/>
    </source>
</evidence>
<dbReference type="InterPro" id="IPR050164">
    <property type="entry name" value="Peptidase_C19"/>
</dbReference>
<dbReference type="GO" id="GO:0004843">
    <property type="term" value="F:cysteine-type deubiquitinase activity"/>
    <property type="evidence" value="ECO:0007669"/>
    <property type="project" value="InterPro"/>
</dbReference>
<keyword evidence="3" id="KW-0238">DNA-binding</keyword>
<dbReference type="Gene3D" id="1.10.10.60">
    <property type="entry name" value="Homeodomain-like"/>
    <property type="match status" value="1"/>
</dbReference>
<proteinExistence type="inferred from homology"/>
<dbReference type="PANTHER" id="PTHR24006">
    <property type="entry name" value="UBIQUITIN CARBOXYL-TERMINAL HYDROLASE"/>
    <property type="match status" value="1"/>
</dbReference>
<keyword evidence="4" id="KW-0539">Nucleus</keyword>
<evidence type="ECO:0000313" key="9">
    <source>
        <dbReference type="Proteomes" id="UP000789390"/>
    </source>
</evidence>
<evidence type="ECO:0008006" key="10">
    <source>
        <dbReference type="Google" id="ProtNLM"/>
    </source>
</evidence>
<evidence type="ECO:0000256" key="1">
    <source>
        <dbReference type="ARBA" id="ARBA00004123"/>
    </source>
</evidence>
<dbReference type="SUPFAM" id="SSF54001">
    <property type="entry name" value="Cysteine proteinases"/>
    <property type="match status" value="1"/>
</dbReference>
<dbReference type="Pfam" id="PF05225">
    <property type="entry name" value="HTH_psq"/>
    <property type="match status" value="1"/>
</dbReference>
<comment type="subcellular location">
    <subcellularLocation>
        <location evidence="1">Nucleus</location>
    </subcellularLocation>
</comment>
<evidence type="ECO:0000313" key="8">
    <source>
        <dbReference type="EMBL" id="CAH0100791.1"/>
    </source>
</evidence>